<dbReference type="PROSITE" id="PS50043">
    <property type="entry name" value="HTH_LUXR_2"/>
    <property type="match status" value="1"/>
</dbReference>
<protein>
    <submittedName>
        <fullName evidence="2">Regulatory protein LuxR</fullName>
    </submittedName>
</protein>
<proteinExistence type="predicted"/>
<dbReference type="PANTHER" id="PTHR45566:SF2">
    <property type="entry name" value="NARL SUBFAMILY"/>
    <property type="match status" value="1"/>
</dbReference>
<dbReference type="PANTHER" id="PTHR45566">
    <property type="entry name" value="HTH-TYPE TRANSCRIPTIONAL REGULATOR YHJB-RELATED"/>
    <property type="match status" value="1"/>
</dbReference>
<dbReference type="Gene3D" id="3.40.50.2300">
    <property type="match status" value="1"/>
</dbReference>
<gene>
    <name evidence="2" type="ORF">MPPM_4718</name>
</gene>
<dbReference type="GO" id="GO:0003677">
    <property type="term" value="F:DNA binding"/>
    <property type="evidence" value="ECO:0007669"/>
    <property type="project" value="InterPro"/>
</dbReference>
<dbReference type="InterPro" id="IPR051015">
    <property type="entry name" value="EvgA-like"/>
</dbReference>
<dbReference type="PRINTS" id="PR00038">
    <property type="entry name" value="HTHLUXR"/>
</dbReference>
<dbReference type="InterPro" id="IPR000792">
    <property type="entry name" value="Tscrpt_reg_LuxR_C"/>
</dbReference>
<reference evidence="2 3" key="1">
    <citation type="journal article" date="2016" name="Genome Announc.">
        <title>Complete Genome Sequence of Methylobacterium populi P-1M, Isolated from Pink-Pigmented Household Biofilm.</title>
        <authorList>
            <person name="Morohoshi T."/>
            <person name="Ikeda T."/>
        </authorList>
    </citation>
    <scope>NUCLEOTIDE SEQUENCE [LARGE SCALE GENOMIC DNA]</scope>
    <source>
        <strain evidence="2 3">P-1M</strain>
    </source>
</reference>
<organism evidence="2 3">
    <name type="scientific">Methylorubrum populi</name>
    <dbReference type="NCBI Taxonomy" id="223967"/>
    <lineage>
        <taxon>Bacteria</taxon>
        <taxon>Pseudomonadati</taxon>
        <taxon>Pseudomonadota</taxon>
        <taxon>Alphaproteobacteria</taxon>
        <taxon>Hyphomicrobiales</taxon>
        <taxon>Methylobacteriaceae</taxon>
        <taxon>Methylorubrum</taxon>
    </lineage>
</organism>
<dbReference type="Pfam" id="PF00196">
    <property type="entry name" value="GerE"/>
    <property type="match status" value="1"/>
</dbReference>
<dbReference type="Proteomes" id="UP000218288">
    <property type="component" value="Chromosome"/>
</dbReference>
<accession>A0A160PKZ8</accession>
<dbReference type="AlphaFoldDB" id="A0A160PKZ8"/>
<name>A0A160PKZ8_9HYPH</name>
<dbReference type="InterPro" id="IPR011006">
    <property type="entry name" value="CheY-like_superfamily"/>
</dbReference>
<dbReference type="RefSeq" id="WP_096487074.1">
    <property type="nucleotide sequence ID" value="NZ_AP014809.1"/>
</dbReference>
<dbReference type="SUPFAM" id="SSF52172">
    <property type="entry name" value="CheY-like"/>
    <property type="match status" value="1"/>
</dbReference>
<dbReference type="InterPro" id="IPR016032">
    <property type="entry name" value="Sig_transdc_resp-reg_C-effctor"/>
</dbReference>
<evidence type="ECO:0000313" key="2">
    <source>
        <dbReference type="EMBL" id="BAU93323.1"/>
    </source>
</evidence>
<dbReference type="EMBL" id="AP014809">
    <property type="protein sequence ID" value="BAU93323.1"/>
    <property type="molecule type" value="Genomic_DNA"/>
</dbReference>
<dbReference type="SUPFAM" id="SSF46894">
    <property type="entry name" value="C-terminal effector domain of the bipartite response regulators"/>
    <property type="match status" value="1"/>
</dbReference>
<evidence type="ECO:0000313" key="3">
    <source>
        <dbReference type="Proteomes" id="UP000218288"/>
    </source>
</evidence>
<dbReference type="CDD" id="cd06170">
    <property type="entry name" value="LuxR_C_like"/>
    <property type="match status" value="1"/>
</dbReference>
<feature type="domain" description="HTH luxR-type" evidence="1">
    <location>
        <begin position="147"/>
        <end position="212"/>
    </location>
</feature>
<dbReference type="OrthoDB" id="9805444at2"/>
<dbReference type="SMART" id="SM00421">
    <property type="entry name" value="HTH_LUXR"/>
    <property type="match status" value="1"/>
</dbReference>
<sequence>MWRIIIADEQKSFRIGLRRALEAGLSGVIIVDVSGASELINDVRSPMKTDLVIVGSRLLPAGDPTYLGALKRAAGAARLLLVVPQASADLFQDALSLGFHGLIIRRQRHEEMVEAIRTTLDGRLYAPDAILVAKPPDAVPAMRPPERNVRAIGLTLRQREVLALIGKGLSNREIAFALNIAEATVKIHVSGVIRVLGVRNRTEAALLAPTILKGKN</sequence>
<dbReference type="GO" id="GO:0006355">
    <property type="term" value="P:regulation of DNA-templated transcription"/>
    <property type="evidence" value="ECO:0007669"/>
    <property type="project" value="InterPro"/>
</dbReference>
<evidence type="ECO:0000259" key="1">
    <source>
        <dbReference type="PROSITE" id="PS50043"/>
    </source>
</evidence>